<keyword evidence="1" id="KW-0812">Transmembrane</keyword>
<keyword evidence="3" id="KW-1185">Reference proteome</keyword>
<dbReference type="EMBL" id="JBBPBN010000035">
    <property type="protein sequence ID" value="KAK9001849.1"/>
    <property type="molecule type" value="Genomic_DNA"/>
</dbReference>
<gene>
    <name evidence="2" type="ORF">V6N11_024547</name>
</gene>
<organism evidence="2 3">
    <name type="scientific">Hibiscus sabdariffa</name>
    <name type="common">roselle</name>
    <dbReference type="NCBI Taxonomy" id="183260"/>
    <lineage>
        <taxon>Eukaryota</taxon>
        <taxon>Viridiplantae</taxon>
        <taxon>Streptophyta</taxon>
        <taxon>Embryophyta</taxon>
        <taxon>Tracheophyta</taxon>
        <taxon>Spermatophyta</taxon>
        <taxon>Magnoliopsida</taxon>
        <taxon>eudicotyledons</taxon>
        <taxon>Gunneridae</taxon>
        <taxon>Pentapetalae</taxon>
        <taxon>rosids</taxon>
        <taxon>malvids</taxon>
        <taxon>Malvales</taxon>
        <taxon>Malvaceae</taxon>
        <taxon>Malvoideae</taxon>
        <taxon>Hibiscus</taxon>
    </lineage>
</organism>
<feature type="transmembrane region" description="Helical" evidence="1">
    <location>
        <begin position="12"/>
        <end position="30"/>
    </location>
</feature>
<accession>A0ABR2QMJ7</accession>
<dbReference type="Proteomes" id="UP001396334">
    <property type="component" value="Unassembled WGS sequence"/>
</dbReference>
<protein>
    <submittedName>
        <fullName evidence="2">Uncharacterized protein</fullName>
    </submittedName>
</protein>
<evidence type="ECO:0000313" key="3">
    <source>
        <dbReference type="Proteomes" id="UP001396334"/>
    </source>
</evidence>
<comment type="caution">
    <text evidence="2">The sequence shown here is derived from an EMBL/GenBank/DDBJ whole genome shotgun (WGS) entry which is preliminary data.</text>
</comment>
<reference evidence="2 3" key="1">
    <citation type="journal article" date="2024" name="G3 (Bethesda)">
        <title>Genome assembly of Hibiscus sabdariffa L. provides insights into metabolisms of medicinal natural products.</title>
        <authorList>
            <person name="Kim T."/>
        </authorList>
    </citation>
    <scope>NUCLEOTIDE SEQUENCE [LARGE SCALE GENOMIC DNA]</scope>
    <source>
        <strain evidence="2">TK-2024</strain>
        <tissue evidence="2">Old leaves</tissue>
    </source>
</reference>
<name>A0ABR2QMJ7_9ROSI</name>
<keyword evidence="1" id="KW-0472">Membrane</keyword>
<evidence type="ECO:0000256" key="1">
    <source>
        <dbReference type="SAM" id="Phobius"/>
    </source>
</evidence>
<evidence type="ECO:0000313" key="2">
    <source>
        <dbReference type="EMBL" id="KAK9001849.1"/>
    </source>
</evidence>
<sequence length="151" mass="17355">MLSVLEFLNPPLFRAMVMYILLVHSFVPLDKQEKQMHVRMRISKVPTWLHPYYYALMIVKLSFQNLVVRGEKETATRFGLLLGLSCVFAVFIAYKLSALTMVFHVEEYLLSFPDSKAWFSVGADKYNAVGHPGIFSFPPVRPFYVGFPLQG</sequence>
<proteinExistence type="predicted"/>
<keyword evidence="1" id="KW-1133">Transmembrane helix</keyword>
<feature type="transmembrane region" description="Helical" evidence="1">
    <location>
        <begin position="74"/>
        <end position="94"/>
    </location>
</feature>